<keyword evidence="3" id="KW-1185">Reference proteome</keyword>
<dbReference type="SUPFAM" id="SSF52833">
    <property type="entry name" value="Thioredoxin-like"/>
    <property type="match status" value="1"/>
</dbReference>
<dbReference type="SFLD" id="SFLDG00358">
    <property type="entry name" value="Main_(cytGST)"/>
    <property type="match status" value="1"/>
</dbReference>
<dbReference type="InterPro" id="IPR040079">
    <property type="entry name" value="Glutathione_S-Trfase"/>
</dbReference>
<dbReference type="PANTHER" id="PTHR43968">
    <property type="match status" value="1"/>
</dbReference>
<dbReference type="InterPro" id="IPR036249">
    <property type="entry name" value="Thioredoxin-like_sf"/>
</dbReference>
<organism evidence="2 3">
    <name type="scientific">Trametes cubensis</name>
    <dbReference type="NCBI Taxonomy" id="1111947"/>
    <lineage>
        <taxon>Eukaryota</taxon>
        <taxon>Fungi</taxon>
        <taxon>Dikarya</taxon>
        <taxon>Basidiomycota</taxon>
        <taxon>Agaricomycotina</taxon>
        <taxon>Agaricomycetes</taxon>
        <taxon>Polyporales</taxon>
        <taxon>Polyporaceae</taxon>
        <taxon>Trametes</taxon>
    </lineage>
</organism>
<dbReference type="GO" id="GO:0005737">
    <property type="term" value="C:cytoplasm"/>
    <property type="evidence" value="ECO:0007669"/>
    <property type="project" value="TreeGrafter"/>
</dbReference>
<dbReference type="SFLD" id="SFLDS00019">
    <property type="entry name" value="Glutathione_Transferase_(cytos"/>
    <property type="match status" value="1"/>
</dbReference>
<reference evidence="2" key="1">
    <citation type="submission" date="2022-11" db="EMBL/GenBank/DDBJ databases">
        <title>Genome Sequence of Cubamyces cubensis.</title>
        <authorList>
            <person name="Buettner E."/>
        </authorList>
    </citation>
    <scope>NUCLEOTIDE SEQUENCE</scope>
    <source>
        <strain evidence="2">MPL-01</strain>
    </source>
</reference>
<dbReference type="SUPFAM" id="SSF47616">
    <property type="entry name" value="GST C-terminal domain-like"/>
    <property type="match status" value="1"/>
</dbReference>
<gene>
    <name evidence="2" type="ORF">ONZ51_g6121</name>
</gene>
<dbReference type="Pfam" id="PF13417">
    <property type="entry name" value="GST_N_3"/>
    <property type="match status" value="1"/>
</dbReference>
<dbReference type="InterPro" id="IPR036282">
    <property type="entry name" value="Glutathione-S-Trfase_C_sf"/>
</dbReference>
<evidence type="ECO:0000313" key="3">
    <source>
        <dbReference type="Proteomes" id="UP001215151"/>
    </source>
</evidence>
<evidence type="ECO:0000313" key="2">
    <source>
        <dbReference type="EMBL" id="KAJ8481283.1"/>
    </source>
</evidence>
<dbReference type="Gene3D" id="1.20.1050.10">
    <property type="match status" value="1"/>
</dbReference>
<dbReference type="EMBL" id="JAPEVG010000141">
    <property type="protein sequence ID" value="KAJ8481283.1"/>
    <property type="molecule type" value="Genomic_DNA"/>
</dbReference>
<feature type="domain" description="GST N-terminal" evidence="1">
    <location>
        <begin position="5"/>
        <end position="96"/>
    </location>
</feature>
<evidence type="ECO:0000259" key="1">
    <source>
        <dbReference type="PROSITE" id="PS50404"/>
    </source>
</evidence>
<proteinExistence type="predicted"/>
<dbReference type="InterPro" id="IPR004045">
    <property type="entry name" value="Glutathione_S-Trfase_N"/>
</dbReference>
<comment type="caution">
    <text evidence="2">The sequence shown here is derived from an EMBL/GenBank/DDBJ whole genome shotgun (WGS) entry which is preliminary data.</text>
</comment>
<dbReference type="CDD" id="cd00570">
    <property type="entry name" value="GST_N_family"/>
    <property type="match status" value="1"/>
</dbReference>
<protein>
    <recommendedName>
        <fullName evidence="1">GST N-terminal domain-containing protein</fullName>
    </recommendedName>
</protein>
<dbReference type="PANTHER" id="PTHR43968:SF6">
    <property type="entry name" value="GLUTATHIONE S-TRANSFERASE OMEGA"/>
    <property type="match status" value="1"/>
</dbReference>
<accession>A0AAD7TSR7</accession>
<dbReference type="AlphaFoldDB" id="A0AAD7TSR7"/>
<dbReference type="Proteomes" id="UP001215151">
    <property type="component" value="Unassembled WGS sequence"/>
</dbReference>
<name>A0AAD7TSR7_9APHY</name>
<dbReference type="Gene3D" id="3.40.30.10">
    <property type="entry name" value="Glutaredoxin"/>
    <property type="match status" value="1"/>
</dbReference>
<dbReference type="InterPro" id="IPR050983">
    <property type="entry name" value="GST_Omega/HSP26"/>
</dbReference>
<sequence>MVQNGQITLYSSPYSPFSQRNQIALKQAKADYTDYVVDLSAKPAWFTEKVNPVGKIPALTYGGPKSAPENPPPEAAKINESLVILEFLADLFPEAGLLPADPVLRAQARLFINVFETKIFEPFRSFFFTPDGSGTALLEGLEALQARLPPSGFAVGEHWTNADSAVAPFLVRIDLMLKNDIGKYPQSEGVKVLEIYQGPKFTRLAKYIEDIKASPLFKDTFDEETNMKLFKNHPYTQRK</sequence>
<dbReference type="PROSITE" id="PS50404">
    <property type="entry name" value="GST_NTER"/>
    <property type="match status" value="1"/>
</dbReference>